<dbReference type="EMBL" id="CP118376">
    <property type="protein sequence ID" value="WFD43365.1"/>
    <property type="molecule type" value="Genomic_DNA"/>
</dbReference>
<dbReference type="Proteomes" id="UP001214628">
    <property type="component" value="Chromosome 2"/>
</dbReference>
<comment type="subcellular location">
    <subcellularLocation>
        <location evidence="2">Mitochondrion</location>
    </subcellularLocation>
</comment>
<gene>
    <name evidence="8" type="primary">DML1</name>
    <name evidence="8" type="ORF">MPSI1_002026</name>
</gene>
<keyword evidence="4" id="KW-0496">Mitochondrion</keyword>
<feature type="domain" description="DML1/Misato tubulin" evidence="7">
    <location>
        <begin position="131"/>
        <end position="316"/>
    </location>
</feature>
<proteinExistence type="inferred from homology"/>
<dbReference type="GO" id="GO:0005739">
    <property type="term" value="C:mitochondrion"/>
    <property type="evidence" value="ECO:0007669"/>
    <property type="project" value="UniProtKB-SubCell"/>
</dbReference>
<protein>
    <submittedName>
        <fullName evidence="8">MtDNA inheritance, partitioning of the mitochondrial organelle</fullName>
    </submittedName>
</protein>
<dbReference type="InterPro" id="IPR049942">
    <property type="entry name" value="DML1/Misato"/>
</dbReference>
<feature type="region of interest" description="Disordered" evidence="5">
    <location>
        <begin position="555"/>
        <end position="579"/>
    </location>
</feature>
<evidence type="ECO:0000259" key="6">
    <source>
        <dbReference type="Pfam" id="PF10644"/>
    </source>
</evidence>
<keyword evidence="9" id="KW-1185">Reference proteome</keyword>
<comment type="function">
    <text evidence="1">Involved in the partitioning of the mitochondrial organelle and mitochondrial DNA (mtDNA) inheritance.</text>
</comment>
<dbReference type="Pfam" id="PF14881">
    <property type="entry name" value="Tubulin_3"/>
    <property type="match status" value="1"/>
</dbReference>
<evidence type="ECO:0000256" key="3">
    <source>
        <dbReference type="ARBA" id="ARBA00008507"/>
    </source>
</evidence>
<organism evidence="8 9">
    <name type="scientific">Malassezia psittaci</name>
    <dbReference type="NCBI Taxonomy" id="1821823"/>
    <lineage>
        <taxon>Eukaryota</taxon>
        <taxon>Fungi</taxon>
        <taxon>Dikarya</taxon>
        <taxon>Basidiomycota</taxon>
        <taxon>Ustilaginomycotina</taxon>
        <taxon>Malasseziomycetes</taxon>
        <taxon>Malasseziales</taxon>
        <taxon>Malasseziaceae</taxon>
        <taxon>Malassezia</taxon>
    </lineage>
</organism>
<reference evidence="8" key="1">
    <citation type="submission" date="2023-02" db="EMBL/GenBank/DDBJ databases">
        <title>Mating type loci evolution in Malassezia.</title>
        <authorList>
            <person name="Coelho M.A."/>
        </authorList>
    </citation>
    <scope>NUCLEOTIDE SEQUENCE</scope>
    <source>
        <strain evidence="8">CBS 14136</strain>
    </source>
</reference>
<accession>A0AAF0JE99</accession>
<feature type="compositionally biased region" description="Acidic residues" evidence="5">
    <location>
        <begin position="558"/>
        <end position="579"/>
    </location>
</feature>
<dbReference type="PANTHER" id="PTHR13391">
    <property type="entry name" value="MITOCHONDRIAL DISTRIBUTION REGULATOR MISATO"/>
    <property type="match status" value="1"/>
</dbReference>
<evidence type="ECO:0000313" key="8">
    <source>
        <dbReference type="EMBL" id="WFD43365.1"/>
    </source>
</evidence>
<dbReference type="SUPFAM" id="SSF52490">
    <property type="entry name" value="Tubulin nucleotide-binding domain-like"/>
    <property type="match status" value="1"/>
</dbReference>
<evidence type="ECO:0000259" key="7">
    <source>
        <dbReference type="Pfam" id="PF14881"/>
    </source>
</evidence>
<dbReference type="GO" id="GO:0007005">
    <property type="term" value="P:mitochondrion organization"/>
    <property type="evidence" value="ECO:0007669"/>
    <property type="project" value="InterPro"/>
</dbReference>
<feature type="domain" description="Misato Segment II tubulin-like" evidence="6">
    <location>
        <begin position="4"/>
        <end position="115"/>
    </location>
</feature>
<name>A0AAF0JE99_9BASI</name>
<dbReference type="PANTHER" id="PTHR13391:SF0">
    <property type="entry name" value="PROTEIN MISATO HOMOLOG 1"/>
    <property type="match status" value="1"/>
</dbReference>
<dbReference type="InterPro" id="IPR029209">
    <property type="entry name" value="DML1/Misato_tubulin"/>
</dbReference>
<dbReference type="InterPro" id="IPR019605">
    <property type="entry name" value="Misato_II_tubulin-like"/>
</dbReference>
<comment type="similarity">
    <text evidence="3">Belongs to the misato family.</text>
</comment>
<dbReference type="Pfam" id="PF10644">
    <property type="entry name" value="Misat_Tub_SegII"/>
    <property type="match status" value="1"/>
</dbReference>
<evidence type="ECO:0000313" key="9">
    <source>
        <dbReference type="Proteomes" id="UP001214628"/>
    </source>
</evidence>
<dbReference type="InterPro" id="IPR036525">
    <property type="entry name" value="Tubulin/FtsZ_GTPase_sf"/>
</dbReference>
<evidence type="ECO:0000256" key="5">
    <source>
        <dbReference type="SAM" id="MobiDB-lite"/>
    </source>
</evidence>
<evidence type="ECO:0000256" key="2">
    <source>
        <dbReference type="ARBA" id="ARBA00004173"/>
    </source>
</evidence>
<dbReference type="Gene3D" id="3.40.50.1440">
    <property type="entry name" value="Tubulin/FtsZ, GTPase domain"/>
    <property type="match status" value="1"/>
</dbReference>
<sequence>MHPKEVVHLSFGTSANHVATHFWNTQEAYMEYGTSENTPLVDHDVSFREGVGIHGESTYTPRALFFDVRQEYGTLRERNALYGAEEDEQAIKNWDNEVIYTSETVEPSRYSEQLRDEDQGIVRDVTQGREMEFWSDYARCMIHPKSIVPVSAPSLHGTSFLQPGSNGFHTYEQGYAVAHAMERDHARLEDNIRWIAEESDLMQAFQITTDASDAFSGVHAFYLSGLSDEYPKTERVVFNLAHSIHSGSAEKNSRLHKLNAMNRVMSVIASLEYASLQIPLAATAVTNEYVHCSDKIYETSAVLATLMESATLPTRLKDRENWSRIVTQLNWRKDTKIAQLGGVFPTPLLAEIRAEKQSADALIEAMFAAKNIPMHTHEPKPSLDSEKIQQLWRDVSTSYADGFLDVIDDVRVEQQKSTSRSLPYAEVLTARDADPYAEIPTLAAIQKWNPAQEPFFHNGLTSDGRPLPIGAQAPPKVKSMPVVASMQTTPDTLSILRDAKVLVNYVLSRREPLEAYGVSSAGRSPLNDSEGAVGGLDGLREIRETLESACAAYGMEEGTAEEPGTDEEWQNDDDDQWDI</sequence>
<dbReference type="AlphaFoldDB" id="A0AAF0JE99"/>
<evidence type="ECO:0000256" key="4">
    <source>
        <dbReference type="ARBA" id="ARBA00023128"/>
    </source>
</evidence>
<evidence type="ECO:0000256" key="1">
    <source>
        <dbReference type="ARBA" id="ARBA00003757"/>
    </source>
</evidence>